<dbReference type="HOGENOM" id="CLU_026353_1_0_1"/>
<dbReference type="SUPFAM" id="SSF52047">
    <property type="entry name" value="RNI-like"/>
    <property type="match status" value="1"/>
</dbReference>
<evidence type="ECO:0000313" key="2">
    <source>
        <dbReference type="Proteomes" id="UP000012065"/>
    </source>
</evidence>
<dbReference type="EMBL" id="CAOJ01016888">
    <property type="protein sequence ID" value="CCO37193.1"/>
    <property type="molecule type" value="Genomic_DNA"/>
</dbReference>
<dbReference type="AlphaFoldDB" id="M5CB26"/>
<evidence type="ECO:0000313" key="1">
    <source>
        <dbReference type="EMBL" id="CCO37193.1"/>
    </source>
</evidence>
<sequence>MSKAASKDTEAKRNNVTRKAQTRSINTLPYEILFEIFIDYVYRPSDTRVMDVMVHRTMYIYQRVHTLLAVCTTWRRTAIACTDLWTVVPFIDGDNGLRYPLAALLSLERAGREGLHLVIPTWDFSPQQFRVLDNHWHRFRVINIWTRSEDAPEIYHTLSAIIKHCPPGSISKLSLRREKSIQDIFTLYTLTQYEPSISTLISSLEVFRIGNFSIDWSRISFSDKLVELRLADTDLRNSGEILSFMAALSSARELRELKLVSVAFWFEEKTQPLNPPISLPKLEHLHLEQMYLNGLDFFLSSIAPGSYQLALNPLEGIFSNYSVAYEEPVDEDRVCEFFKRHKVHKLILWGQRRFFWTTKAGLVRLLQATPSVKTLVMNYYPFNPDTISALKRPPRTTNPKNKLDFPILTRLHIHGAYVELPLAQLKSSLDDAIDSHRIERMEFGGQFVLDQRVPITVPLDESDEVFDWLRRKVPHFTKSCEPSRASEATDMWRLWDM</sequence>
<comment type="caution">
    <text evidence="1">The sequence shown here is derived from an EMBL/GenBank/DDBJ whole genome shotgun (WGS) entry which is preliminary data.</text>
</comment>
<evidence type="ECO:0008006" key="3">
    <source>
        <dbReference type="Google" id="ProtNLM"/>
    </source>
</evidence>
<reference evidence="1 2" key="1">
    <citation type="journal article" date="2013" name="J. Biotechnol.">
        <title>Establishment and interpretation of the genome sequence of the phytopathogenic fungus Rhizoctonia solani AG1-IB isolate 7/3/14.</title>
        <authorList>
            <person name="Wibberg D.W."/>
            <person name="Jelonek L.J."/>
            <person name="Rupp O.R."/>
            <person name="Hennig M.H."/>
            <person name="Eikmeyer F.E."/>
            <person name="Goesmann A.G."/>
            <person name="Hartmann A.H."/>
            <person name="Borriss R.B."/>
            <person name="Grosch R.G."/>
            <person name="Puehler A.P."/>
            <person name="Schlueter A.S."/>
        </authorList>
    </citation>
    <scope>NUCLEOTIDE SEQUENCE [LARGE SCALE GENOMIC DNA]</scope>
    <source>
        <strain evidence="2">AG1-IB / isolate 7/3/14</strain>
    </source>
</reference>
<gene>
    <name evidence="1" type="ORF">BN14_11347</name>
</gene>
<accession>M5CB26</accession>
<dbReference type="Proteomes" id="UP000012065">
    <property type="component" value="Unassembled WGS sequence"/>
</dbReference>
<proteinExistence type="predicted"/>
<protein>
    <recommendedName>
        <fullName evidence="3">F-box domain-containing protein</fullName>
    </recommendedName>
</protein>
<name>M5CB26_THACB</name>
<organism evidence="1 2">
    <name type="scientific">Thanatephorus cucumeris (strain AG1-IB / isolate 7/3/14)</name>
    <name type="common">Lettuce bottom rot fungus</name>
    <name type="synonym">Rhizoctonia solani</name>
    <dbReference type="NCBI Taxonomy" id="1108050"/>
    <lineage>
        <taxon>Eukaryota</taxon>
        <taxon>Fungi</taxon>
        <taxon>Dikarya</taxon>
        <taxon>Basidiomycota</taxon>
        <taxon>Agaricomycotina</taxon>
        <taxon>Agaricomycetes</taxon>
        <taxon>Cantharellales</taxon>
        <taxon>Ceratobasidiaceae</taxon>
        <taxon>Rhizoctonia</taxon>
        <taxon>Rhizoctonia solani AG-1</taxon>
    </lineage>
</organism>